<feature type="transmembrane region" description="Helical" evidence="7">
    <location>
        <begin position="216"/>
        <end position="240"/>
    </location>
</feature>
<reference evidence="8" key="3">
    <citation type="submission" date="2012-09" db="EMBL/GenBank/DDBJ databases">
        <authorList>
            <consortium name="VectorBase"/>
        </authorList>
    </citation>
    <scope>NUCLEOTIDE SEQUENCE</scope>
    <source>
        <strain evidence="8">Liverpool</strain>
    </source>
</reference>
<dbReference type="Gene3D" id="1.10.1450.10">
    <property type="entry name" value="Tetraspanin"/>
    <property type="match status" value="1"/>
</dbReference>
<dbReference type="PRINTS" id="PR00259">
    <property type="entry name" value="TMFOUR"/>
</dbReference>
<dbReference type="OrthoDB" id="5982705at2759"/>
<evidence type="ECO:0000256" key="6">
    <source>
        <dbReference type="PIRSR" id="PIRSR002419-1"/>
    </source>
</evidence>
<dbReference type="KEGG" id="aag:5567694"/>
<dbReference type="AlphaFoldDB" id="A0A1S4FD02"/>
<feature type="transmembrane region" description="Helical" evidence="7">
    <location>
        <begin position="94"/>
        <end position="118"/>
    </location>
</feature>
<evidence type="ECO:0000256" key="3">
    <source>
        <dbReference type="ARBA" id="ARBA00022692"/>
    </source>
</evidence>
<organism evidence="8 9">
    <name type="scientific">Aedes aegypti</name>
    <name type="common">Yellowfever mosquito</name>
    <name type="synonym">Culex aegypti</name>
    <dbReference type="NCBI Taxonomy" id="7159"/>
    <lineage>
        <taxon>Eukaryota</taxon>
        <taxon>Metazoa</taxon>
        <taxon>Ecdysozoa</taxon>
        <taxon>Arthropoda</taxon>
        <taxon>Hexapoda</taxon>
        <taxon>Insecta</taxon>
        <taxon>Pterygota</taxon>
        <taxon>Neoptera</taxon>
        <taxon>Endopterygota</taxon>
        <taxon>Diptera</taxon>
        <taxon>Nematocera</taxon>
        <taxon>Culicoidea</taxon>
        <taxon>Culicidae</taxon>
        <taxon>Culicinae</taxon>
        <taxon>Aedini</taxon>
        <taxon>Aedes</taxon>
        <taxon>Stegomyia</taxon>
    </lineage>
</organism>
<dbReference type="EMBL" id="CH477383">
    <property type="protein sequence ID" value="EAT42156.1"/>
    <property type="molecule type" value="Genomic_DNA"/>
</dbReference>
<dbReference type="GO" id="GO:0005886">
    <property type="term" value="C:plasma membrane"/>
    <property type="evidence" value="ECO:0007669"/>
    <property type="project" value="TreeGrafter"/>
</dbReference>
<dbReference type="HOGENOM" id="CLU_055524_6_1_1"/>
<dbReference type="Pfam" id="PF00335">
    <property type="entry name" value="Tetraspanin"/>
    <property type="match status" value="1"/>
</dbReference>
<keyword evidence="3 7" id="KW-0812">Transmembrane</keyword>
<feature type="transmembrane region" description="Helical" evidence="7">
    <location>
        <begin position="21"/>
        <end position="46"/>
    </location>
</feature>
<accession>A0A1S4FD02</accession>
<comment type="similarity">
    <text evidence="2 7">Belongs to the tetraspanin (TM4SF) family.</text>
</comment>
<dbReference type="PANTHER" id="PTHR19282:SF273">
    <property type="entry name" value="TETRASPANIN"/>
    <property type="match status" value="1"/>
</dbReference>
<gene>
    <name evidence="8" type="ORF">AaeL_AAEL006282</name>
</gene>
<proteinExistence type="inferred from homology"/>
<keyword evidence="6" id="KW-1015">Disulfide bond</keyword>
<evidence type="ECO:0000256" key="7">
    <source>
        <dbReference type="RuleBase" id="RU361218"/>
    </source>
</evidence>
<dbReference type="InterPro" id="IPR000301">
    <property type="entry name" value="Tetraspanin_animals"/>
</dbReference>
<dbReference type="InterPro" id="IPR018499">
    <property type="entry name" value="Tetraspanin/Peripherin"/>
</dbReference>
<keyword evidence="5 7" id="KW-0472">Membrane</keyword>
<evidence type="ECO:0000256" key="5">
    <source>
        <dbReference type="ARBA" id="ARBA00023136"/>
    </source>
</evidence>
<name>A0A1S4FD02_AEDAE</name>
<dbReference type="InterPro" id="IPR008952">
    <property type="entry name" value="Tetraspanin_EC2_sf"/>
</dbReference>
<evidence type="ECO:0000313" key="9">
    <source>
        <dbReference type="Proteomes" id="UP000682892"/>
    </source>
</evidence>
<dbReference type="OMA" id="QKLMCCG"/>
<evidence type="ECO:0000256" key="4">
    <source>
        <dbReference type="ARBA" id="ARBA00022989"/>
    </source>
</evidence>
<protein>
    <recommendedName>
        <fullName evidence="7">Tetraspanin</fullName>
    </recommendedName>
</protein>
<reference evidence="8" key="2">
    <citation type="journal article" date="2007" name="Science">
        <title>Genome sequence of Aedes aegypti, a major arbovirus vector.</title>
        <authorList>
            <person name="Nene V."/>
            <person name="Wortman J.R."/>
            <person name="Lawson D."/>
            <person name="Haas B."/>
            <person name="Kodira C."/>
            <person name="Tu Z.J."/>
            <person name="Loftus B."/>
            <person name="Xi Z."/>
            <person name="Megy K."/>
            <person name="Grabherr M."/>
            <person name="Ren Q."/>
            <person name="Zdobnov E.M."/>
            <person name="Lobo N.F."/>
            <person name="Campbell K.S."/>
            <person name="Brown S.E."/>
            <person name="Bonaldo M.F."/>
            <person name="Zhu J."/>
            <person name="Sinkins S.P."/>
            <person name="Hogenkamp D.G."/>
            <person name="Amedeo P."/>
            <person name="Arensburger P."/>
            <person name="Atkinson P.W."/>
            <person name="Bidwell S."/>
            <person name="Biedler J."/>
            <person name="Birney E."/>
            <person name="Bruggner R.V."/>
            <person name="Costas J."/>
            <person name="Coy M.R."/>
            <person name="Crabtree J."/>
            <person name="Crawford M."/>
            <person name="Debruyn B."/>
            <person name="Decaprio D."/>
            <person name="Eiglmeier K."/>
            <person name="Eisenstadt E."/>
            <person name="El-Dorry H."/>
            <person name="Gelbart W.M."/>
            <person name="Gomes S.L."/>
            <person name="Hammond M."/>
            <person name="Hannick L.I."/>
            <person name="Hogan J.R."/>
            <person name="Holmes M.H."/>
            <person name="Jaffe D."/>
            <person name="Johnston J.S."/>
            <person name="Kennedy R.C."/>
            <person name="Koo H."/>
            <person name="Kravitz S."/>
            <person name="Kriventseva E.V."/>
            <person name="Kulp D."/>
            <person name="Labutti K."/>
            <person name="Lee E."/>
            <person name="Li S."/>
            <person name="Lovin D.D."/>
            <person name="Mao C."/>
            <person name="Mauceli E."/>
            <person name="Menck C.F."/>
            <person name="Miller J.R."/>
            <person name="Montgomery P."/>
            <person name="Mori A."/>
            <person name="Nascimento A.L."/>
            <person name="Naveira H.F."/>
            <person name="Nusbaum C."/>
            <person name="O'leary S."/>
            <person name="Orvis J."/>
            <person name="Pertea M."/>
            <person name="Quesneville H."/>
            <person name="Reidenbach K.R."/>
            <person name="Rogers Y.H."/>
            <person name="Roth C.W."/>
            <person name="Schneider J.R."/>
            <person name="Schatz M."/>
            <person name="Shumway M."/>
            <person name="Stanke M."/>
            <person name="Stinson E.O."/>
            <person name="Tubio J.M."/>
            <person name="Vanzee J.P."/>
            <person name="Verjovski-Almeida S."/>
            <person name="Werner D."/>
            <person name="White O."/>
            <person name="Wyder S."/>
            <person name="Zeng Q."/>
            <person name="Zhao Q."/>
            <person name="Zhao Y."/>
            <person name="Hill C.A."/>
            <person name="Raikhel A.S."/>
            <person name="Soares M.B."/>
            <person name="Knudson D.L."/>
            <person name="Lee N.H."/>
            <person name="Galagan J."/>
            <person name="Salzberg S.L."/>
            <person name="Paulsen I.T."/>
            <person name="Dimopoulos G."/>
            <person name="Collins F.H."/>
            <person name="Birren B."/>
            <person name="Fraser-Liggett C.M."/>
            <person name="Severson D.W."/>
        </authorList>
    </citation>
    <scope>NUCLEOTIDE SEQUENCE [LARGE SCALE GENOMIC DNA]</scope>
    <source>
        <strain evidence="8">Liverpool</strain>
    </source>
</reference>
<evidence type="ECO:0000256" key="1">
    <source>
        <dbReference type="ARBA" id="ARBA00004141"/>
    </source>
</evidence>
<sequence>MKSKFLDNIRARMGSCGTTTIKYLLFVFNLIFAVSGLVLLIAGIIVLLDVNDYQHFVEDKLMAPPVVLIVVGTFVFLVASLGCYGAIKESPKLLNAFAVFLLIVLLIEVAVAIAAVAFKSDLQNALQSQLEKSISRRNKADMTAWNSVHKKMMCCGIEGPKNWYDNNNKTMPASCCKPDLIDPDTNDCKNAPPLFMDRYYQDGCLMKLKEHFDKNAVVLIAVGFVIAAFQLLGVIFACWLSAAIKRDKN</sequence>
<reference evidence="8" key="1">
    <citation type="submission" date="2005-10" db="EMBL/GenBank/DDBJ databases">
        <authorList>
            <person name="Loftus B.J."/>
            <person name="Nene V.M."/>
            <person name="Hannick L.I."/>
            <person name="Bidwell S."/>
            <person name="Haas B."/>
            <person name="Amedeo P."/>
            <person name="Orvis J."/>
            <person name="Wortman J.R."/>
            <person name="White O.R."/>
            <person name="Salzberg S."/>
            <person name="Shumway M."/>
            <person name="Koo H."/>
            <person name="Zhao Y."/>
            <person name="Holmes M."/>
            <person name="Miller J."/>
            <person name="Schatz M."/>
            <person name="Pop M."/>
            <person name="Pai G."/>
            <person name="Utterback T."/>
            <person name="Rogers Y.-H."/>
            <person name="Kravitz S."/>
            <person name="Fraser C.M."/>
        </authorList>
    </citation>
    <scope>NUCLEOTIDE SEQUENCE</scope>
    <source>
        <strain evidence="8">Liverpool</strain>
    </source>
</reference>
<dbReference type="Proteomes" id="UP000682892">
    <property type="component" value="Unassembled WGS sequence"/>
</dbReference>
<dbReference type="PANTHER" id="PTHR19282">
    <property type="entry name" value="TETRASPANIN"/>
    <property type="match status" value="1"/>
</dbReference>
<dbReference type="CDD" id="cd03156">
    <property type="entry name" value="uroplakin_I_like_LEL"/>
    <property type="match status" value="1"/>
</dbReference>
<dbReference type="SUPFAM" id="SSF48652">
    <property type="entry name" value="Tetraspanin"/>
    <property type="match status" value="1"/>
</dbReference>
<evidence type="ECO:0000256" key="2">
    <source>
        <dbReference type="ARBA" id="ARBA00006840"/>
    </source>
</evidence>
<feature type="disulfide bond" evidence="6">
    <location>
        <begin position="155"/>
        <end position="176"/>
    </location>
</feature>
<feature type="transmembrane region" description="Helical" evidence="7">
    <location>
        <begin position="66"/>
        <end position="87"/>
    </location>
</feature>
<comment type="subcellular location">
    <subcellularLocation>
        <location evidence="1 7">Membrane</location>
        <topology evidence="1 7">Multi-pass membrane protein</topology>
    </subcellularLocation>
</comment>
<evidence type="ECO:0000313" key="8">
    <source>
        <dbReference type="EMBL" id="EAT42156.1"/>
    </source>
</evidence>
<keyword evidence="4 7" id="KW-1133">Transmembrane helix</keyword>
<dbReference type="PIRSF" id="PIRSF002419">
    <property type="entry name" value="Tetraspanin"/>
    <property type="match status" value="1"/>
</dbReference>
<feature type="disulfide bond" evidence="6">
    <location>
        <begin position="154"/>
        <end position="188"/>
    </location>
</feature>